<keyword evidence="4 7" id="KW-1133">Transmembrane helix</keyword>
<feature type="compositionally biased region" description="Low complexity" evidence="6">
    <location>
        <begin position="142"/>
        <end position="157"/>
    </location>
</feature>
<evidence type="ECO:0000313" key="9">
    <source>
        <dbReference type="Proteomes" id="UP000541810"/>
    </source>
</evidence>
<gene>
    <name evidence="8" type="ORF">HNQ40_002480</name>
</gene>
<evidence type="ECO:0000256" key="7">
    <source>
        <dbReference type="SAM" id="Phobius"/>
    </source>
</evidence>
<feature type="transmembrane region" description="Helical" evidence="7">
    <location>
        <begin position="290"/>
        <end position="312"/>
    </location>
</feature>
<feature type="region of interest" description="Disordered" evidence="6">
    <location>
        <begin position="112"/>
        <end position="157"/>
    </location>
</feature>
<dbReference type="PANTHER" id="PTHR30213">
    <property type="entry name" value="INNER MEMBRANE PROTEIN YHJD"/>
    <property type="match status" value="1"/>
</dbReference>
<evidence type="ECO:0000256" key="1">
    <source>
        <dbReference type="ARBA" id="ARBA00004651"/>
    </source>
</evidence>
<sequence>MKELVQQLVGSIRRLFTQPLSELNRWQLTVRYAVGIARYGAHELREDRASQMAAALTYRTIFSLIPVFVLSLLVFNAFGGFESVGGNLRDTIYDYLGLSDIQIEEIDDTAEDMDIAPGPPVVTPEGDTLPSPYDPSTDGADTPANAQTTNAAPTAEETQARVDQLLTNLQNQVASVDFTSIGLVGLALLIWAAISLVVSLENCFNRVYHAPQGRPWHLRVTIYWAVITLGPVLLALSFYVTNQLIATAQTVTGGAWLLKLLTPSFSLAATWLLLILIYKLLPAAKVQLRAALIGALVAAIMWELSKLGFRFYVQRAVGYSRLYGSLGLVPLFLLWLYVTWIVILFGLEISYIVQTVKGSRFIRQRPSDDQSDAIVDSSAILAVATAFAKAFDRGQTLGLTQLTTTTGLPARAVSAMVRSLHHSGHLHLLEADDENPGEYILARPAEMIPVAELLGIARDTATRSNNSRFKELVAKLQDAQQQATRDQTLRDLVGPSAQETPTD</sequence>
<dbReference type="GO" id="GO:0005886">
    <property type="term" value="C:plasma membrane"/>
    <property type="evidence" value="ECO:0007669"/>
    <property type="project" value="UniProtKB-SubCell"/>
</dbReference>
<evidence type="ECO:0000256" key="3">
    <source>
        <dbReference type="ARBA" id="ARBA00022692"/>
    </source>
</evidence>
<dbReference type="Proteomes" id="UP000541810">
    <property type="component" value="Unassembled WGS sequence"/>
</dbReference>
<evidence type="ECO:0000256" key="4">
    <source>
        <dbReference type="ARBA" id="ARBA00022989"/>
    </source>
</evidence>
<evidence type="ECO:0000313" key="8">
    <source>
        <dbReference type="EMBL" id="MBB6430674.1"/>
    </source>
</evidence>
<keyword evidence="5 7" id="KW-0472">Membrane</keyword>
<keyword evidence="3 7" id="KW-0812">Transmembrane</keyword>
<proteinExistence type="predicted"/>
<feature type="transmembrane region" description="Helical" evidence="7">
    <location>
        <begin position="178"/>
        <end position="200"/>
    </location>
</feature>
<feature type="transmembrane region" description="Helical" evidence="7">
    <location>
        <begin position="332"/>
        <end position="353"/>
    </location>
</feature>
<dbReference type="Pfam" id="PF03631">
    <property type="entry name" value="Virul_fac_BrkB"/>
    <property type="match status" value="1"/>
</dbReference>
<evidence type="ECO:0000256" key="6">
    <source>
        <dbReference type="SAM" id="MobiDB-lite"/>
    </source>
</evidence>
<dbReference type="NCBIfam" id="TIGR00765">
    <property type="entry name" value="yihY_not_rbn"/>
    <property type="match status" value="1"/>
</dbReference>
<dbReference type="RefSeq" id="WP_184678174.1">
    <property type="nucleotide sequence ID" value="NZ_JACHGY010000001.1"/>
</dbReference>
<evidence type="ECO:0000256" key="5">
    <source>
        <dbReference type="ARBA" id="ARBA00023136"/>
    </source>
</evidence>
<dbReference type="PANTHER" id="PTHR30213:SF0">
    <property type="entry name" value="UPF0761 MEMBRANE PROTEIN YIHY"/>
    <property type="match status" value="1"/>
</dbReference>
<organism evidence="8 9">
    <name type="scientific">Algisphaera agarilytica</name>
    <dbReference type="NCBI Taxonomy" id="1385975"/>
    <lineage>
        <taxon>Bacteria</taxon>
        <taxon>Pseudomonadati</taxon>
        <taxon>Planctomycetota</taxon>
        <taxon>Phycisphaerae</taxon>
        <taxon>Phycisphaerales</taxon>
        <taxon>Phycisphaeraceae</taxon>
        <taxon>Algisphaera</taxon>
    </lineage>
</organism>
<dbReference type="AlphaFoldDB" id="A0A7X0HAA6"/>
<comment type="caution">
    <text evidence="8">The sequence shown here is derived from an EMBL/GenBank/DDBJ whole genome shotgun (WGS) entry which is preliminary data.</text>
</comment>
<feature type="transmembrane region" description="Helical" evidence="7">
    <location>
        <begin position="260"/>
        <end position="278"/>
    </location>
</feature>
<feature type="transmembrane region" description="Helical" evidence="7">
    <location>
        <begin position="221"/>
        <end position="240"/>
    </location>
</feature>
<feature type="region of interest" description="Disordered" evidence="6">
    <location>
        <begin position="480"/>
        <end position="503"/>
    </location>
</feature>
<feature type="transmembrane region" description="Helical" evidence="7">
    <location>
        <begin position="56"/>
        <end position="78"/>
    </location>
</feature>
<keyword evidence="2" id="KW-1003">Cell membrane</keyword>
<name>A0A7X0HAA6_9BACT</name>
<reference evidence="8 9" key="1">
    <citation type="submission" date="2020-08" db="EMBL/GenBank/DDBJ databases">
        <title>Genomic Encyclopedia of Type Strains, Phase IV (KMG-IV): sequencing the most valuable type-strain genomes for metagenomic binning, comparative biology and taxonomic classification.</title>
        <authorList>
            <person name="Goeker M."/>
        </authorList>
    </citation>
    <scope>NUCLEOTIDE SEQUENCE [LARGE SCALE GENOMIC DNA]</scope>
    <source>
        <strain evidence="8 9">DSM 103725</strain>
    </source>
</reference>
<accession>A0A7X0HAA6</accession>
<protein>
    <submittedName>
        <fullName evidence="8">Membrane protein</fullName>
    </submittedName>
</protein>
<dbReference type="InterPro" id="IPR017039">
    <property type="entry name" value="Virul_fac_BrkB"/>
</dbReference>
<keyword evidence="9" id="KW-1185">Reference proteome</keyword>
<comment type="subcellular location">
    <subcellularLocation>
        <location evidence="1">Cell membrane</location>
        <topology evidence="1">Multi-pass membrane protein</topology>
    </subcellularLocation>
</comment>
<dbReference type="EMBL" id="JACHGY010000001">
    <property type="protein sequence ID" value="MBB6430674.1"/>
    <property type="molecule type" value="Genomic_DNA"/>
</dbReference>
<evidence type="ECO:0000256" key="2">
    <source>
        <dbReference type="ARBA" id="ARBA00022475"/>
    </source>
</evidence>